<dbReference type="InterPro" id="IPR050266">
    <property type="entry name" value="AB_hydrolase_sf"/>
</dbReference>
<dbReference type="EMBL" id="FQUO01000005">
    <property type="protein sequence ID" value="SHF13199.1"/>
    <property type="molecule type" value="Genomic_DNA"/>
</dbReference>
<dbReference type="InterPro" id="IPR029058">
    <property type="entry name" value="AB_hydrolase_fold"/>
</dbReference>
<dbReference type="RefSeq" id="WP_083596435.1">
    <property type="nucleotide sequence ID" value="NZ_FQUO01000005.1"/>
</dbReference>
<sequence length="361" mass="40609">MISNIVKQIFLVFVHLLIGATIYAQRGHTTTIDDQVAAAYRRAKADFLRFEKAHGQFIQTKNTRMHYLTWGDGNGIPLVWAHGSFSNAYELLPIADSLVKAGYFVIGIDYYGHGQTPIPAHEVSLHHVADDIAVLMDQHKIKNAVVGGWSRGGAVATAFYDAYPDLVLGLVLEDGGSVAMNSFYHRLSEDSLAKRVNQIYYQEVVDTTYTSEFVAYKVLFDSSVKGSQFDNLAWIQKTAVGTWGIGYGLFKLFNMQTAQQFIDNIRKSTAVPLFAESAAMLEPKIIFRNLSVPMLILDPIGKDDLQPFERQNAALHQMHPHLICHGIYENTGHNIHYERKNEFVADLAKFLGEVKKYHNLR</sequence>
<dbReference type="Proteomes" id="UP000184368">
    <property type="component" value="Unassembled WGS sequence"/>
</dbReference>
<reference evidence="2 3" key="1">
    <citation type="submission" date="2016-11" db="EMBL/GenBank/DDBJ databases">
        <authorList>
            <person name="Jaros S."/>
            <person name="Januszkiewicz K."/>
            <person name="Wedrychowicz H."/>
        </authorList>
    </citation>
    <scope>NUCLEOTIDE SEQUENCE [LARGE SCALE GENOMIC DNA]</scope>
    <source>
        <strain evidence="2 3">DSM 26897</strain>
    </source>
</reference>
<dbReference type="Pfam" id="PF00561">
    <property type="entry name" value="Abhydrolase_1"/>
    <property type="match status" value="1"/>
</dbReference>
<dbReference type="PANTHER" id="PTHR43798:SF33">
    <property type="entry name" value="HYDROLASE, PUTATIVE (AFU_ORTHOLOGUE AFUA_2G14860)-RELATED"/>
    <property type="match status" value="1"/>
</dbReference>
<dbReference type="OrthoDB" id="9780932at2"/>
<name>A0A1M4Z566_9BACT</name>
<evidence type="ECO:0000313" key="2">
    <source>
        <dbReference type="EMBL" id="SHF13199.1"/>
    </source>
</evidence>
<dbReference type="Gene3D" id="3.40.50.1820">
    <property type="entry name" value="alpha/beta hydrolase"/>
    <property type="match status" value="1"/>
</dbReference>
<keyword evidence="3" id="KW-1185">Reference proteome</keyword>
<organism evidence="2 3">
    <name type="scientific">Cnuella takakiae</name>
    <dbReference type="NCBI Taxonomy" id="1302690"/>
    <lineage>
        <taxon>Bacteria</taxon>
        <taxon>Pseudomonadati</taxon>
        <taxon>Bacteroidota</taxon>
        <taxon>Chitinophagia</taxon>
        <taxon>Chitinophagales</taxon>
        <taxon>Chitinophagaceae</taxon>
        <taxon>Cnuella</taxon>
    </lineage>
</organism>
<dbReference type="InterPro" id="IPR000073">
    <property type="entry name" value="AB_hydrolase_1"/>
</dbReference>
<dbReference type="PANTHER" id="PTHR43798">
    <property type="entry name" value="MONOACYLGLYCEROL LIPASE"/>
    <property type="match status" value="1"/>
</dbReference>
<dbReference type="AlphaFoldDB" id="A0A1M4Z566"/>
<evidence type="ECO:0000313" key="3">
    <source>
        <dbReference type="Proteomes" id="UP000184368"/>
    </source>
</evidence>
<dbReference type="GO" id="GO:0016020">
    <property type="term" value="C:membrane"/>
    <property type="evidence" value="ECO:0007669"/>
    <property type="project" value="TreeGrafter"/>
</dbReference>
<dbReference type="STRING" id="1302690.BUE76_22400"/>
<evidence type="ECO:0000259" key="1">
    <source>
        <dbReference type="Pfam" id="PF00561"/>
    </source>
</evidence>
<accession>A0A1M4Z566</accession>
<proteinExistence type="predicted"/>
<dbReference type="SUPFAM" id="SSF53474">
    <property type="entry name" value="alpha/beta-Hydrolases"/>
    <property type="match status" value="1"/>
</dbReference>
<protein>
    <submittedName>
        <fullName evidence="2">Pimeloyl-ACP methyl ester carboxylesterase</fullName>
    </submittedName>
</protein>
<gene>
    <name evidence="2" type="ORF">SAMN05444008_10593</name>
</gene>
<feature type="domain" description="AB hydrolase-1" evidence="1">
    <location>
        <begin position="77"/>
        <end position="178"/>
    </location>
</feature>